<evidence type="ECO:0000313" key="1">
    <source>
        <dbReference type="EMBL" id="HJC38872.1"/>
    </source>
</evidence>
<protein>
    <submittedName>
        <fullName evidence="1">Uncharacterized protein</fullName>
    </submittedName>
</protein>
<sequence length="85" mass="10357">MKGRRRNCSVFFCRLHRLYDKMSKDACYHEIMDRIKVLFTPTKEEEERLSRRLSQLDETELENLCHNFDLMGIDTILEYLCECYL</sequence>
<comment type="caution">
    <text evidence="1">The sequence shown here is derived from an EMBL/GenBank/DDBJ whole genome shotgun (WGS) entry which is preliminary data.</text>
</comment>
<dbReference type="Proteomes" id="UP000823894">
    <property type="component" value="Unassembled WGS sequence"/>
</dbReference>
<reference evidence="1" key="2">
    <citation type="submission" date="2021-04" db="EMBL/GenBank/DDBJ databases">
        <authorList>
            <person name="Gilroy R."/>
        </authorList>
    </citation>
    <scope>NUCLEOTIDE SEQUENCE</scope>
    <source>
        <strain evidence="1">ChiGjej1B1-1692</strain>
    </source>
</reference>
<dbReference type="EMBL" id="DWWK01000109">
    <property type="protein sequence ID" value="HJC38872.1"/>
    <property type="molecule type" value="Genomic_DNA"/>
</dbReference>
<name>A0A9D2NVU7_9FIRM</name>
<dbReference type="AlphaFoldDB" id="A0A9D2NVU7"/>
<accession>A0A9D2NVU7</accession>
<organism evidence="1 2">
    <name type="scientific">Candidatus Mediterraneibacter faecigallinarum</name>
    <dbReference type="NCBI Taxonomy" id="2838669"/>
    <lineage>
        <taxon>Bacteria</taxon>
        <taxon>Bacillati</taxon>
        <taxon>Bacillota</taxon>
        <taxon>Clostridia</taxon>
        <taxon>Lachnospirales</taxon>
        <taxon>Lachnospiraceae</taxon>
        <taxon>Mediterraneibacter</taxon>
    </lineage>
</organism>
<gene>
    <name evidence="1" type="ORF">H9757_07415</name>
</gene>
<proteinExistence type="predicted"/>
<reference evidence="1" key="1">
    <citation type="journal article" date="2021" name="PeerJ">
        <title>Extensive microbial diversity within the chicken gut microbiome revealed by metagenomics and culture.</title>
        <authorList>
            <person name="Gilroy R."/>
            <person name="Ravi A."/>
            <person name="Getino M."/>
            <person name="Pursley I."/>
            <person name="Horton D.L."/>
            <person name="Alikhan N.F."/>
            <person name="Baker D."/>
            <person name="Gharbi K."/>
            <person name="Hall N."/>
            <person name="Watson M."/>
            <person name="Adriaenssens E.M."/>
            <person name="Foster-Nyarko E."/>
            <person name="Jarju S."/>
            <person name="Secka A."/>
            <person name="Antonio M."/>
            <person name="Oren A."/>
            <person name="Chaudhuri R.R."/>
            <person name="La Ragione R."/>
            <person name="Hildebrand F."/>
            <person name="Pallen M.J."/>
        </authorList>
    </citation>
    <scope>NUCLEOTIDE SEQUENCE</scope>
    <source>
        <strain evidence="1">ChiGjej1B1-1692</strain>
    </source>
</reference>
<evidence type="ECO:0000313" key="2">
    <source>
        <dbReference type="Proteomes" id="UP000823894"/>
    </source>
</evidence>